<keyword evidence="2 4" id="KW-0808">Transferase</keyword>
<gene>
    <name evidence="4" type="ORF">DPQ33_02010</name>
</gene>
<accession>A0A7M3MJQ8</accession>
<dbReference type="RefSeq" id="WP_144301525.1">
    <property type="nucleotide sequence ID" value="NZ_QMIE01000001.1"/>
</dbReference>
<evidence type="ECO:0000256" key="1">
    <source>
        <dbReference type="ARBA" id="ARBA00022676"/>
    </source>
</evidence>
<dbReference type="Pfam" id="PF00534">
    <property type="entry name" value="Glycos_transf_1"/>
    <property type="match status" value="1"/>
</dbReference>
<evidence type="ECO:0000259" key="3">
    <source>
        <dbReference type="Pfam" id="PF00534"/>
    </source>
</evidence>
<dbReference type="AlphaFoldDB" id="A0A7M3MJQ8"/>
<dbReference type="Proteomes" id="UP000448292">
    <property type="component" value="Unassembled WGS sequence"/>
</dbReference>
<dbReference type="OrthoDB" id="9790710at2"/>
<organism evidence="4 5">
    <name type="scientific">Oceanidesulfovibrio indonesiensis</name>
    <dbReference type="NCBI Taxonomy" id="54767"/>
    <lineage>
        <taxon>Bacteria</taxon>
        <taxon>Pseudomonadati</taxon>
        <taxon>Thermodesulfobacteriota</taxon>
        <taxon>Desulfovibrionia</taxon>
        <taxon>Desulfovibrionales</taxon>
        <taxon>Desulfovibrionaceae</taxon>
        <taxon>Oceanidesulfovibrio</taxon>
    </lineage>
</organism>
<dbReference type="GO" id="GO:0016757">
    <property type="term" value="F:glycosyltransferase activity"/>
    <property type="evidence" value="ECO:0007669"/>
    <property type="project" value="UniProtKB-KW"/>
</dbReference>
<evidence type="ECO:0000313" key="5">
    <source>
        <dbReference type="Proteomes" id="UP000448292"/>
    </source>
</evidence>
<feature type="domain" description="Glycosyl transferase family 1" evidence="3">
    <location>
        <begin position="260"/>
        <end position="352"/>
    </location>
</feature>
<dbReference type="SUPFAM" id="SSF53756">
    <property type="entry name" value="UDP-Glycosyltransferase/glycogen phosphorylase"/>
    <property type="match status" value="1"/>
</dbReference>
<dbReference type="Gene3D" id="3.40.50.2000">
    <property type="entry name" value="Glycogen Phosphorylase B"/>
    <property type="match status" value="2"/>
</dbReference>
<dbReference type="PANTHER" id="PTHR12526:SF510">
    <property type="entry name" value="D-INOSITOL 3-PHOSPHATE GLYCOSYLTRANSFERASE"/>
    <property type="match status" value="1"/>
</dbReference>
<sequence length="377" mass="41003">MRYSTITMGESVIHHTLLEHRGGAARVADMLHAELAAPGWDSSRSFEVAESREGEAALIRRPWPARLEEALAEGRVVHAHSTSQWHELLAFLAARHARTVITLHDFQLVAGGCVYPAECDLTANGCPDPCPRGYPDPETDRMQRKRLVDALGPIIVSPSEWLRRHAEASLGHTVELVPNGVPWPDAMPDEQARAAAKKALGIAPAARTVLFIAHGGRKAAFKAGNRWDTIWRAVKQRVPKAVGIMAGGSRLEREGDLLRLPYLEGEHLAQVMTAADVLCHPTLADNHPLSVLEAMAHGAAVAATGVGGLLEQIVDGETGVLTPAEEWDTLAQRTADILARPSRSRALASEAFERGSKLFSARRMAADYRALYERVLI</sequence>
<comment type="caution">
    <text evidence="4">The sequence shown here is derived from an EMBL/GenBank/DDBJ whole genome shotgun (WGS) entry which is preliminary data.</text>
</comment>
<dbReference type="InterPro" id="IPR001296">
    <property type="entry name" value="Glyco_trans_1"/>
</dbReference>
<dbReference type="EMBL" id="QMIE01000001">
    <property type="protein sequence ID" value="TVM20025.1"/>
    <property type="molecule type" value="Genomic_DNA"/>
</dbReference>
<evidence type="ECO:0000256" key="2">
    <source>
        <dbReference type="ARBA" id="ARBA00022679"/>
    </source>
</evidence>
<name>A0A7M3MJQ8_9BACT</name>
<protein>
    <submittedName>
        <fullName evidence="4">Glycosyl transferase group 1</fullName>
    </submittedName>
</protein>
<proteinExistence type="predicted"/>
<dbReference type="PANTHER" id="PTHR12526">
    <property type="entry name" value="GLYCOSYLTRANSFERASE"/>
    <property type="match status" value="1"/>
</dbReference>
<keyword evidence="1" id="KW-0328">Glycosyltransferase</keyword>
<evidence type="ECO:0000313" key="4">
    <source>
        <dbReference type="EMBL" id="TVM20025.1"/>
    </source>
</evidence>
<keyword evidence="5" id="KW-1185">Reference proteome</keyword>
<reference evidence="4 5" key="1">
    <citation type="submission" date="2018-06" db="EMBL/GenBank/DDBJ databases">
        <title>Complete genome of Desulfovibrio indonesiensis P37SLT.</title>
        <authorList>
            <person name="Crispim J.S."/>
            <person name="Vidigal P.M.P."/>
            <person name="Silva L.C.F."/>
            <person name="Laguardia C.N."/>
            <person name="Araujo L.C."/>
            <person name="Dias R.S."/>
            <person name="Sousa M.P."/>
            <person name="Paula S.O."/>
            <person name="Silva C."/>
        </authorList>
    </citation>
    <scope>NUCLEOTIDE SEQUENCE [LARGE SCALE GENOMIC DNA]</scope>
    <source>
        <strain evidence="4 5">P37SLT</strain>
    </source>
</reference>